<reference evidence="1 2" key="1">
    <citation type="journal article" date="2018" name="Mol. Genet. Genomics">
        <title>The red deer Cervus elaphus genome CerEla1.0: sequencing, annotating, genes, and chromosomes.</title>
        <authorList>
            <person name="Bana N.A."/>
            <person name="Nyiri A."/>
            <person name="Nagy J."/>
            <person name="Frank K."/>
            <person name="Nagy T."/>
            <person name="Steger V."/>
            <person name="Schiller M."/>
            <person name="Lakatos P."/>
            <person name="Sugar L."/>
            <person name="Horn P."/>
            <person name="Barta E."/>
            <person name="Orosz L."/>
        </authorList>
    </citation>
    <scope>NUCLEOTIDE SEQUENCE [LARGE SCALE GENOMIC DNA]</scope>
    <source>
        <strain evidence="1">Hungarian</strain>
    </source>
</reference>
<dbReference type="OrthoDB" id="6354171at2759"/>
<evidence type="ECO:0008006" key="3">
    <source>
        <dbReference type="Google" id="ProtNLM"/>
    </source>
</evidence>
<dbReference type="InterPro" id="IPR055303">
    <property type="entry name" value="ATMIN"/>
</dbReference>
<comment type="caution">
    <text evidence="1">The sequence shown here is derived from an EMBL/GenBank/DDBJ whole genome shotgun (WGS) entry which is preliminary data.</text>
</comment>
<protein>
    <recommendedName>
        <fullName evidence="3">ATM interactor</fullName>
    </recommendedName>
</protein>
<organism evidence="1 2">
    <name type="scientific">Cervus elaphus hippelaphus</name>
    <name type="common">European red deer</name>
    <dbReference type="NCBI Taxonomy" id="46360"/>
    <lineage>
        <taxon>Eukaryota</taxon>
        <taxon>Metazoa</taxon>
        <taxon>Chordata</taxon>
        <taxon>Craniata</taxon>
        <taxon>Vertebrata</taxon>
        <taxon>Euteleostomi</taxon>
        <taxon>Mammalia</taxon>
        <taxon>Eutheria</taxon>
        <taxon>Laurasiatheria</taxon>
        <taxon>Artiodactyla</taxon>
        <taxon>Ruminantia</taxon>
        <taxon>Pecora</taxon>
        <taxon>Cervidae</taxon>
        <taxon>Cervinae</taxon>
        <taxon>Cervus</taxon>
    </lineage>
</organism>
<evidence type="ECO:0000313" key="1">
    <source>
        <dbReference type="EMBL" id="OWK12175.1"/>
    </source>
</evidence>
<proteinExistence type="predicted"/>
<dbReference type="PANTHER" id="PTHR46664">
    <property type="entry name" value="ATM INTERACTOR"/>
    <property type="match status" value="1"/>
</dbReference>
<sequence>MENCLYSQKLSRETVGSLSNQPVPRPDAPELENFRNKAVFSYACLCAYSRLISPACGVGCRPGAMKLLAFSIGTLILGLVSEPCSLKESLPLLKVNAVAVELISTGVQTDLSHTTPQFMPFAPWVSPDSSVSPCSQTYLTFGFQVSLPISVQTQTFLPSSKVTLSITAQTDAFIDASFQPGRISRETQTSGMQHPADDRVQMDQVVMCGDIFESVHSSYSVSTDNIISSGLVAEIVTHDLLPQNHPKTLTQDIEKSAPIINFSTPNSMLSSQNTTCNQTPTMDLFSDLENILSSNLPGQMPDNCSLLSGTNTGPDTQLPSGPAQNPEIDFDVEEFFSASNIQTQTEESELSTMTTESVLESLDIETQTDFFLADPSTQAYSCRGNSSFLGLDIFDTQTQMDLNFFFDSSPCLLLGSILKYSSLSLSNDSSDTDTQTDGISTAKHLPVLEKKVQLDSAETQTMNSGFETLGSLFFTSVSH</sequence>
<dbReference type="AlphaFoldDB" id="A0A212D1S2"/>
<dbReference type="Proteomes" id="UP000242450">
    <property type="component" value="Chromosome 9"/>
</dbReference>
<dbReference type="GO" id="GO:0045944">
    <property type="term" value="P:positive regulation of transcription by RNA polymerase II"/>
    <property type="evidence" value="ECO:0007669"/>
    <property type="project" value="InterPro"/>
</dbReference>
<dbReference type="GO" id="GO:0000981">
    <property type="term" value="F:DNA-binding transcription factor activity, RNA polymerase II-specific"/>
    <property type="evidence" value="ECO:0007669"/>
    <property type="project" value="TreeGrafter"/>
</dbReference>
<dbReference type="EMBL" id="MKHE01000009">
    <property type="protein sequence ID" value="OWK12175.1"/>
    <property type="molecule type" value="Genomic_DNA"/>
</dbReference>
<dbReference type="GO" id="GO:0000976">
    <property type="term" value="F:transcription cis-regulatory region binding"/>
    <property type="evidence" value="ECO:0007669"/>
    <property type="project" value="InterPro"/>
</dbReference>
<accession>A0A212D1S2</accession>
<dbReference type="GO" id="GO:0005634">
    <property type="term" value="C:nucleus"/>
    <property type="evidence" value="ECO:0007669"/>
    <property type="project" value="TreeGrafter"/>
</dbReference>
<name>A0A212D1S2_CEREH</name>
<gene>
    <name evidence="1" type="ORF">Celaphus_00003190</name>
</gene>
<keyword evidence="2" id="KW-1185">Reference proteome</keyword>
<evidence type="ECO:0000313" key="2">
    <source>
        <dbReference type="Proteomes" id="UP000242450"/>
    </source>
</evidence>
<dbReference type="PANTHER" id="PTHR46664:SF1">
    <property type="entry name" value="ATM INTERACTOR"/>
    <property type="match status" value="1"/>
</dbReference>